<dbReference type="CDD" id="cd07377">
    <property type="entry name" value="WHTH_GntR"/>
    <property type="match status" value="1"/>
</dbReference>
<dbReference type="PROSITE" id="PS50949">
    <property type="entry name" value="HTH_GNTR"/>
    <property type="match status" value="1"/>
</dbReference>
<dbReference type="InterPro" id="IPR036388">
    <property type="entry name" value="WH-like_DNA-bd_sf"/>
</dbReference>
<reference evidence="5 6" key="1">
    <citation type="submission" date="2020-08" db="EMBL/GenBank/DDBJ databases">
        <title>Oceanospirillum sp. nov. isolated from marine sediment.</title>
        <authorList>
            <person name="Ji X."/>
        </authorList>
    </citation>
    <scope>NUCLEOTIDE SEQUENCE [LARGE SCALE GENOMIC DNA]</scope>
    <source>
        <strain evidence="5 6">D5</strain>
    </source>
</reference>
<dbReference type="EMBL" id="JACJFM010000008">
    <property type="protein sequence ID" value="MBB1486594.1"/>
    <property type="molecule type" value="Genomic_DNA"/>
</dbReference>
<dbReference type="SUPFAM" id="SSF46785">
    <property type="entry name" value="Winged helix' DNA-binding domain"/>
    <property type="match status" value="1"/>
</dbReference>
<evidence type="ECO:0000256" key="3">
    <source>
        <dbReference type="ARBA" id="ARBA00023163"/>
    </source>
</evidence>
<dbReference type="SMART" id="SM00345">
    <property type="entry name" value="HTH_GNTR"/>
    <property type="match status" value="1"/>
</dbReference>
<proteinExistence type="predicted"/>
<feature type="domain" description="HTH gntR-type" evidence="4">
    <location>
        <begin position="1"/>
        <end position="56"/>
    </location>
</feature>
<dbReference type="AlphaFoldDB" id="A0A839IPJ1"/>
<evidence type="ECO:0000313" key="6">
    <source>
        <dbReference type="Proteomes" id="UP000565262"/>
    </source>
</evidence>
<evidence type="ECO:0000256" key="2">
    <source>
        <dbReference type="ARBA" id="ARBA00023125"/>
    </source>
</evidence>
<dbReference type="PRINTS" id="PR00035">
    <property type="entry name" value="HTHGNTR"/>
</dbReference>
<accession>A0A839IPJ1</accession>
<keyword evidence="2" id="KW-0238">DNA-binding</keyword>
<dbReference type="InterPro" id="IPR036390">
    <property type="entry name" value="WH_DNA-bd_sf"/>
</dbReference>
<dbReference type="PANTHER" id="PTHR43537:SF5">
    <property type="entry name" value="UXU OPERON TRANSCRIPTIONAL REGULATOR"/>
    <property type="match status" value="1"/>
</dbReference>
<comment type="caution">
    <text evidence="5">The sequence shown here is derived from an EMBL/GenBank/DDBJ whole genome shotgun (WGS) entry which is preliminary data.</text>
</comment>
<dbReference type="PANTHER" id="PTHR43537">
    <property type="entry name" value="TRANSCRIPTIONAL REGULATOR, GNTR FAMILY"/>
    <property type="match status" value="1"/>
</dbReference>
<keyword evidence="6" id="KW-1185">Reference proteome</keyword>
<evidence type="ECO:0000313" key="5">
    <source>
        <dbReference type="EMBL" id="MBB1486594.1"/>
    </source>
</evidence>
<dbReference type="Pfam" id="PF00392">
    <property type="entry name" value="GntR"/>
    <property type="match status" value="1"/>
</dbReference>
<organism evidence="5 6">
    <name type="scientific">Oceanospirillum sediminis</name>
    <dbReference type="NCBI Taxonomy" id="2760088"/>
    <lineage>
        <taxon>Bacteria</taxon>
        <taxon>Pseudomonadati</taxon>
        <taxon>Pseudomonadota</taxon>
        <taxon>Gammaproteobacteria</taxon>
        <taxon>Oceanospirillales</taxon>
        <taxon>Oceanospirillaceae</taxon>
        <taxon>Oceanospirillum</taxon>
    </lineage>
</organism>
<evidence type="ECO:0000259" key="4">
    <source>
        <dbReference type="PROSITE" id="PS50949"/>
    </source>
</evidence>
<gene>
    <name evidence="5" type="ORF">H4O21_08225</name>
</gene>
<protein>
    <submittedName>
        <fullName evidence="5">FadR family transcriptional regulator</fullName>
    </submittedName>
</protein>
<evidence type="ECO:0000256" key="1">
    <source>
        <dbReference type="ARBA" id="ARBA00023015"/>
    </source>
</evidence>
<dbReference type="Proteomes" id="UP000565262">
    <property type="component" value="Unassembled WGS sequence"/>
</dbReference>
<dbReference type="SMART" id="SM00895">
    <property type="entry name" value="FCD"/>
    <property type="match status" value="1"/>
</dbReference>
<name>A0A839IPJ1_9GAMM</name>
<keyword evidence="1" id="KW-0805">Transcription regulation</keyword>
<sequence length="227" mass="25398">MSGELKADDRLPTEEELASRYQVSRPTIREALKRLAAQNLIRSRRGPAGGTFVNRPTLEEASQSLTSSATLLASMDQFSLSEIADARHEMEAICCRLAAQQPDPVQLAEMAKELAIQQQESLSDEEFCASDVRFHRALVDMSRNAMLQFLMYGVIEAMQPVANMVVYRFRDRQDVIEAHKALYQAIEQQDSLAAGVALDRLMVYLKARFEAAQQWKAEQGQSSAGQN</sequence>
<dbReference type="Gene3D" id="1.10.10.10">
    <property type="entry name" value="Winged helix-like DNA-binding domain superfamily/Winged helix DNA-binding domain"/>
    <property type="match status" value="1"/>
</dbReference>
<dbReference type="InterPro" id="IPR008920">
    <property type="entry name" value="TF_FadR/GntR_C"/>
</dbReference>
<keyword evidence="3" id="KW-0804">Transcription</keyword>
<dbReference type="InterPro" id="IPR011711">
    <property type="entry name" value="GntR_C"/>
</dbReference>
<dbReference type="GO" id="GO:0003700">
    <property type="term" value="F:DNA-binding transcription factor activity"/>
    <property type="evidence" value="ECO:0007669"/>
    <property type="project" value="InterPro"/>
</dbReference>
<dbReference type="GO" id="GO:0003677">
    <property type="term" value="F:DNA binding"/>
    <property type="evidence" value="ECO:0007669"/>
    <property type="project" value="UniProtKB-KW"/>
</dbReference>
<dbReference type="SUPFAM" id="SSF48008">
    <property type="entry name" value="GntR ligand-binding domain-like"/>
    <property type="match status" value="1"/>
</dbReference>
<dbReference type="InterPro" id="IPR000524">
    <property type="entry name" value="Tscrpt_reg_HTH_GntR"/>
</dbReference>
<dbReference type="Gene3D" id="1.20.120.530">
    <property type="entry name" value="GntR ligand-binding domain-like"/>
    <property type="match status" value="1"/>
</dbReference>
<dbReference type="Pfam" id="PF07729">
    <property type="entry name" value="FCD"/>
    <property type="match status" value="1"/>
</dbReference>